<reference evidence="1" key="1">
    <citation type="submission" date="2019-07" db="EMBL/GenBank/DDBJ databases">
        <title>Genomic Encyclopedia of Type Strains, Phase IV (KMG-IV): sequencing the most valuable type-strain genomes for metagenomic binning, comparative biology and taxonomic classification.</title>
        <authorList>
            <person name="Goeker M."/>
        </authorList>
    </citation>
    <scope>NUCLEOTIDE SEQUENCE</scope>
    <source>
        <strain evidence="1">DSM 44596</strain>
    </source>
</reference>
<dbReference type="Pfam" id="PF04240">
    <property type="entry name" value="Caroten_synth"/>
    <property type="match status" value="1"/>
</dbReference>
<dbReference type="PANTHER" id="PTHR39419">
    <property type="entry name" value="SLL0814 PROTEIN"/>
    <property type="match status" value="1"/>
</dbReference>
<evidence type="ECO:0000313" key="1">
    <source>
        <dbReference type="EMBL" id="TYQ05185.1"/>
    </source>
</evidence>
<dbReference type="InterPro" id="IPR007354">
    <property type="entry name" value="CruF-like"/>
</dbReference>
<gene>
    <name evidence="1" type="ORF">FNL38_103536</name>
</gene>
<name>A0A652YS76_NOCGL</name>
<dbReference type="AlphaFoldDB" id="A0A652YS76"/>
<protein>
    <submittedName>
        <fullName evidence="1">Putative membrane protein</fullName>
    </submittedName>
</protein>
<comment type="caution">
    <text evidence="1">The sequence shown here is derived from an EMBL/GenBank/DDBJ whole genome shotgun (WGS) entry which is preliminary data.</text>
</comment>
<organism evidence="1">
    <name type="scientific">Nocardia globerula</name>
    <dbReference type="NCBI Taxonomy" id="1818"/>
    <lineage>
        <taxon>Bacteria</taxon>
        <taxon>Bacillati</taxon>
        <taxon>Actinomycetota</taxon>
        <taxon>Actinomycetes</taxon>
        <taxon>Mycobacteriales</taxon>
        <taxon>Nocardiaceae</taxon>
        <taxon>Nocardia</taxon>
    </lineage>
</organism>
<dbReference type="EMBL" id="VNIQ01000003">
    <property type="protein sequence ID" value="TYQ05185.1"/>
    <property type="molecule type" value="Genomic_DNA"/>
</dbReference>
<dbReference type="PANTHER" id="PTHR39419:SF1">
    <property type="entry name" value="SLL0814 PROTEIN"/>
    <property type="match status" value="1"/>
</dbReference>
<proteinExistence type="predicted"/>
<accession>A0A652YS76</accession>
<sequence>MDAPTPSPAAETARRTSTGNGFAGSAGRWIPLVWGLVACALIAQIIYPLVSGDSRDGVTVAVVALLAAASIVHAVIARGPAWTLVLFAATAGLGLVAEMIGTATGFPFGSYFYATDRLGPDILGVPAVVPLAWTAGFYPIWCAVGYVLERTRASPKWQSRQRIVITAAGMVGWDLYLDTQMVTDGQWTWTSGNPGLPGIPSIPFTNYLGWFATALIMAVVIEYVGKRFDTRRKYGPRVSDAAPVVLFMWTWLGSALAHAALLDGDELKSSAIYGFCAMGVVGIPLAWMWTWKPRENSVTA</sequence>